<name>A0A1K1N1V0_SELRU</name>
<protein>
    <submittedName>
        <fullName evidence="2">Uncharacterized protein</fullName>
    </submittedName>
</protein>
<dbReference type="Proteomes" id="UP000182958">
    <property type="component" value="Unassembled WGS sequence"/>
</dbReference>
<reference evidence="3" key="2">
    <citation type="submission" date="2016-11" db="EMBL/GenBank/DDBJ databases">
        <authorList>
            <person name="Varghese N."/>
            <person name="Submissions S."/>
        </authorList>
    </citation>
    <scope>NUCLEOTIDE SEQUENCE [LARGE SCALE GENOMIC DNA]</scope>
    <source>
        <strain evidence="3">C3</strain>
    </source>
</reference>
<keyword evidence="3" id="KW-1185">Reference proteome</keyword>
<gene>
    <name evidence="2" type="ORF">SAMN02910323_1102</name>
    <name evidence="1" type="ORF">SAMN05660648_01617</name>
</gene>
<dbReference type="AlphaFoldDB" id="A0A1K1N1V0"/>
<dbReference type="RefSeq" id="WP_072306003.1">
    <property type="nucleotide sequence ID" value="NZ_FNQG01000006.1"/>
</dbReference>
<reference evidence="2" key="3">
    <citation type="submission" date="2016-11" db="EMBL/GenBank/DDBJ databases">
        <authorList>
            <person name="Jaros S."/>
            <person name="Januszkiewicz K."/>
            <person name="Wedrychowicz H."/>
        </authorList>
    </citation>
    <scope>NUCLEOTIDE SEQUENCE [LARGE SCALE GENOMIC DNA]</scope>
    <source>
        <strain evidence="2">C3</strain>
    </source>
</reference>
<evidence type="ECO:0000313" key="4">
    <source>
        <dbReference type="Proteomes" id="UP000183469"/>
    </source>
</evidence>
<sequence>MKNFYTEIDGITMTFNDIGKTEDGMEYIRIYFEKPVEGGFHFLESTLPSLNIVEAEGFSEQEQKSLLDYASRNAFIIWELAREGGMGVA</sequence>
<dbReference type="EMBL" id="FNQG01000006">
    <property type="protein sequence ID" value="SEA02273.1"/>
    <property type="molecule type" value="Genomic_DNA"/>
</dbReference>
<organism evidence="2 3">
    <name type="scientific">Selenomonas ruminantium</name>
    <dbReference type="NCBI Taxonomy" id="971"/>
    <lineage>
        <taxon>Bacteria</taxon>
        <taxon>Bacillati</taxon>
        <taxon>Bacillota</taxon>
        <taxon>Negativicutes</taxon>
        <taxon>Selenomonadales</taxon>
        <taxon>Selenomonadaceae</taxon>
        <taxon>Selenomonas</taxon>
    </lineage>
</organism>
<evidence type="ECO:0000313" key="1">
    <source>
        <dbReference type="EMBL" id="SEA02273.1"/>
    </source>
</evidence>
<accession>A0A1K1N1V0</accession>
<dbReference type="OrthoDB" id="9809915at2"/>
<dbReference type="Proteomes" id="UP000183469">
    <property type="component" value="Unassembled WGS sequence"/>
</dbReference>
<dbReference type="EMBL" id="FPJA01000005">
    <property type="protein sequence ID" value="SFW29412.1"/>
    <property type="molecule type" value="Genomic_DNA"/>
</dbReference>
<evidence type="ECO:0000313" key="2">
    <source>
        <dbReference type="EMBL" id="SFW29412.1"/>
    </source>
</evidence>
<reference evidence="1 4" key="1">
    <citation type="submission" date="2016-10" db="EMBL/GenBank/DDBJ databases">
        <authorList>
            <person name="de Groot N.N."/>
        </authorList>
    </citation>
    <scope>NUCLEOTIDE SEQUENCE [LARGE SCALE GENOMIC DNA]</scope>
    <source>
        <strain evidence="1 4">DSM 2872</strain>
    </source>
</reference>
<evidence type="ECO:0000313" key="3">
    <source>
        <dbReference type="Proteomes" id="UP000182958"/>
    </source>
</evidence>
<proteinExistence type="predicted"/>